<dbReference type="NCBIfam" id="TIGR03454">
    <property type="entry name" value="partition_RepB"/>
    <property type="match status" value="1"/>
</dbReference>
<dbReference type="InterPro" id="IPR011111">
    <property type="entry name" value="Plasmid_RepB"/>
</dbReference>
<evidence type="ECO:0000313" key="3">
    <source>
        <dbReference type="EMBL" id="AHH29570.1"/>
    </source>
</evidence>
<dbReference type="AlphaFoldDB" id="A0A023JCB7"/>
<dbReference type="InterPro" id="IPR050336">
    <property type="entry name" value="Chromosome_partition/occlusion"/>
</dbReference>
<dbReference type="GO" id="GO:0007059">
    <property type="term" value="P:chromosome segregation"/>
    <property type="evidence" value="ECO:0007669"/>
    <property type="project" value="TreeGrafter"/>
</dbReference>
<dbReference type="NCBIfam" id="TIGR00180">
    <property type="entry name" value="parB_part"/>
    <property type="match status" value="1"/>
</dbReference>
<dbReference type="InterPro" id="IPR004437">
    <property type="entry name" value="ParB/RepB/Spo0J"/>
</dbReference>
<proteinExistence type="inferred from homology"/>
<dbReference type="SUPFAM" id="SSF109709">
    <property type="entry name" value="KorB DNA-binding domain-like"/>
    <property type="match status" value="1"/>
</dbReference>
<accession>A0A023JCB7</accession>
<dbReference type="Gene3D" id="3.90.1530.30">
    <property type="match status" value="1"/>
</dbReference>
<dbReference type="RefSeq" id="WP_032495779.1">
    <property type="nucleotide sequence ID" value="NZ_JAUSWE010000020.1"/>
</dbReference>
<dbReference type="Gene3D" id="1.10.10.2830">
    <property type="match status" value="1"/>
</dbReference>
<dbReference type="PANTHER" id="PTHR33375">
    <property type="entry name" value="CHROMOSOME-PARTITIONING PROTEIN PARB-RELATED"/>
    <property type="match status" value="1"/>
</dbReference>
<dbReference type="EMBL" id="KF866304">
    <property type="protein sequence ID" value="AHH29570.1"/>
    <property type="molecule type" value="Genomic_DNA"/>
</dbReference>
<protein>
    <submittedName>
        <fullName evidence="3">RepB</fullName>
    </submittedName>
</protein>
<dbReference type="PANTHER" id="PTHR33375:SF1">
    <property type="entry name" value="CHROMOSOME-PARTITIONING PROTEIN PARB-RELATED"/>
    <property type="match status" value="1"/>
</dbReference>
<dbReference type="InterPro" id="IPR037972">
    <property type="entry name" value="RepB_N"/>
</dbReference>
<dbReference type="InterPro" id="IPR003115">
    <property type="entry name" value="ParB_N"/>
</dbReference>
<dbReference type="GO" id="GO:0003677">
    <property type="term" value="F:DNA binding"/>
    <property type="evidence" value="ECO:0007669"/>
    <property type="project" value="InterPro"/>
</dbReference>
<dbReference type="CDD" id="cd16405">
    <property type="entry name" value="RepB_like_N"/>
    <property type="match status" value="1"/>
</dbReference>
<evidence type="ECO:0000259" key="2">
    <source>
        <dbReference type="SMART" id="SM00470"/>
    </source>
</evidence>
<comment type="similarity">
    <text evidence="1">Belongs to the ParB family.</text>
</comment>
<dbReference type="SMART" id="SM00470">
    <property type="entry name" value="ParB"/>
    <property type="match status" value="1"/>
</dbReference>
<dbReference type="InterPro" id="IPR036086">
    <property type="entry name" value="ParB/Sulfiredoxin_sf"/>
</dbReference>
<organism evidence="3">
    <name type="scientific">Rhizobium mesoamericanum</name>
    <dbReference type="NCBI Taxonomy" id="1079800"/>
    <lineage>
        <taxon>Bacteria</taxon>
        <taxon>Pseudomonadati</taxon>
        <taxon>Pseudomonadota</taxon>
        <taxon>Alphaproteobacteria</taxon>
        <taxon>Hyphomicrobiales</taxon>
        <taxon>Rhizobiaceae</taxon>
        <taxon>Rhizobium/Agrobacterium group</taxon>
        <taxon>Rhizobium</taxon>
    </lineage>
</organism>
<gene>
    <name evidence="3" type="primary">repB</name>
</gene>
<keyword evidence="3" id="KW-0614">Plasmid</keyword>
<name>A0A023JCB7_9HYPH</name>
<sequence length="327" mass="36112">MARKHLLADLIPAKLSADNSSAQTQDLPEPAASAFVSRGAIGAVSRSIEMLKSQSITELDPDVIDAPDVTDRLEESDEHFQEFAAQIKEHGQQVPILVRPHPTQEGRYQIAYGRRRLRAVKAAGRLVKAAVRQMSDEELILAQGQENSARKDLSYIEKALYSAELERKGYSRQLIIGALGVDKAAVSHLISTAARIPADVIRMIGPAPKAGRDRWVELANRTEQKGALEKARKLLQEALKGKSSDERFVAIFEGLAPTKKSTVRAHLWTADDGVKAAKFKDENKSLTLIIDKQAAPEFGEYLMTMLPELYRAYKDARKTANDEEGSN</sequence>
<dbReference type="InterPro" id="IPR017819">
    <property type="entry name" value="Plasmid_partition_RepB"/>
</dbReference>
<dbReference type="GO" id="GO:0005694">
    <property type="term" value="C:chromosome"/>
    <property type="evidence" value="ECO:0007669"/>
    <property type="project" value="TreeGrafter"/>
</dbReference>
<feature type="domain" description="ParB-like N-terminal" evidence="2">
    <location>
        <begin position="57"/>
        <end position="148"/>
    </location>
</feature>
<dbReference type="Pfam" id="PF07506">
    <property type="entry name" value="RepB"/>
    <property type="match status" value="1"/>
</dbReference>
<reference evidence="3" key="1">
    <citation type="journal article" date="2014" name="BMC Microbiol.">
        <title>Characterization of Rhizobium grahamii extrachromosomal replicons and their transfer among rhizobia.</title>
        <authorList>
            <person name="Althabegoiti M.J."/>
            <person name="Ormeno-Orrillo E."/>
            <person name="Lozano L."/>
            <person name="Torres Tejerizo G."/>
            <person name="Rogel M.A."/>
            <person name="Mora J."/>
            <person name="Martinez-Romero E."/>
        </authorList>
    </citation>
    <scope>NUCLEOTIDE SEQUENCE</scope>
    <source>
        <strain evidence="3">CCGE501</strain>
        <plasmid evidence="3">pRmeCCGE501</plasmid>
    </source>
</reference>
<geneLocation type="plasmid" evidence="3">
    <name>pRmeCCGE501</name>
</geneLocation>
<evidence type="ECO:0000256" key="1">
    <source>
        <dbReference type="ARBA" id="ARBA00006295"/>
    </source>
</evidence>
<dbReference type="Pfam" id="PF02195">
    <property type="entry name" value="ParB_N"/>
    <property type="match status" value="1"/>
</dbReference>
<dbReference type="SUPFAM" id="SSF110849">
    <property type="entry name" value="ParB/Sulfiredoxin"/>
    <property type="match status" value="1"/>
</dbReference>